<keyword evidence="6" id="KW-0325">Glycoprotein</keyword>
<feature type="domain" description="Rhodopsin" evidence="16">
    <location>
        <begin position="81"/>
        <end position="330"/>
    </location>
</feature>
<comment type="similarity">
    <text evidence="4">Belongs to the RBT5 family.</text>
</comment>
<evidence type="ECO:0000256" key="2">
    <source>
        <dbReference type="ARBA" id="ARBA00004589"/>
    </source>
</evidence>
<sequence length="354" mass="39888">CLVAEVVLSYCPPTNMLCLCNDGHYNQRVTECVLSNCTIREGLTTQKTLFTSCGTPQRSRRAILKATSLAGLLVSFTSLALRLAARSPFCNGQLGMDDLTIVLAWLHLSDHSLSGHSLVLIWVRHLAGHDGFGNEIWTIRFNGITTILKKFWAVEKLYIFTIWLTKMSLLIFYLRIFPDRKFRRRTYSVLALCCVTVVALVLACVFECQPISYAWDRWDGEHEGTCTHINAQGWANAGINIIFDIIIIALPLPQIYRLQISRERKIGIMIMFTLGVFVTIASIIRLRSLITFAASINPTYDYVDVTLWSLFEIVVGIVMACLPGNRALIRFLWAERVKHFSQSNETSGVSKASV</sequence>
<feature type="domain" description="CFEM" evidence="15">
    <location>
        <begin position="3"/>
        <end position="53"/>
    </location>
</feature>
<comment type="subcellular location">
    <subcellularLocation>
        <location evidence="2">Membrane</location>
        <topology evidence="2">Lipid-anchor</topology>
        <topology evidence="2">GPI-anchor</topology>
    </subcellularLocation>
    <subcellularLocation>
        <location evidence="1">Membrane</location>
        <topology evidence="1">Multi-pass membrane protein</topology>
    </subcellularLocation>
    <subcellularLocation>
        <location evidence="3">Secreted</location>
    </subcellularLocation>
</comment>
<dbReference type="Pfam" id="PF05730">
    <property type="entry name" value="CFEM"/>
    <property type="match status" value="1"/>
</dbReference>
<dbReference type="RefSeq" id="XP_033377070.1">
    <property type="nucleotide sequence ID" value="XM_033524051.1"/>
</dbReference>
<evidence type="ECO:0000256" key="11">
    <source>
        <dbReference type="ARBA" id="ARBA00023157"/>
    </source>
</evidence>
<organism evidence="17 18">
    <name type="scientific">Aaosphaeria arxii CBS 175.79</name>
    <dbReference type="NCBI Taxonomy" id="1450172"/>
    <lineage>
        <taxon>Eukaryota</taxon>
        <taxon>Fungi</taxon>
        <taxon>Dikarya</taxon>
        <taxon>Ascomycota</taxon>
        <taxon>Pezizomycotina</taxon>
        <taxon>Dothideomycetes</taxon>
        <taxon>Pleosporomycetidae</taxon>
        <taxon>Pleosporales</taxon>
        <taxon>Pleosporales incertae sedis</taxon>
        <taxon>Aaosphaeria</taxon>
    </lineage>
</organism>
<evidence type="ECO:0000256" key="3">
    <source>
        <dbReference type="ARBA" id="ARBA00004613"/>
    </source>
</evidence>
<evidence type="ECO:0000259" key="16">
    <source>
        <dbReference type="Pfam" id="PF20684"/>
    </source>
</evidence>
<evidence type="ECO:0000256" key="8">
    <source>
        <dbReference type="ARBA" id="ARBA00022729"/>
    </source>
</evidence>
<dbReference type="PANTHER" id="PTHR33048:SF47">
    <property type="entry name" value="INTEGRAL MEMBRANE PROTEIN-RELATED"/>
    <property type="match status" value="1"/>
</dbReference>
<name>A0A6A5X745_9PLEO</name>
<keyword evidence="10 14" id="KW-0472">Membrane</keyword>
<keyword evidence="11" id="KW-1015">Disulfide bond</keyword>
<evidence type="ECO:0000313" key="18">
    <source>
        <dbReference type="Proteomes" id="UP000799778"/>
    </source>
</evidence>
<evidence type="ECO:0000256" key="9">
    <source>
        <dbReference type="ARBA" id="ARBA00022989"/>
    </source>
</evidence>
<dbReference type="Pfam" id="PF20684">
    <property type="entry name" value="Fung_rhodopsin"/>
    <property type="match status" value="1"/>
</dbReference>
<reference evidence="17" key="1">
    <citation type="journal article" date="2020" name="Stud. Mycol.">
        <title>101 Dothideomycetes genomes: a test case for predicting lifestyles and emergence of pathogens.</title>
        <authorList>
            <person name="Haridas S."/>
            <person name="Albert R."/>
            <person name="Binder M."/>
            <person name="Bloem J."/>
            <person name="Labutti K."/>
            <person name="Salamov A."/>
            <person name="Andreopoulos B."/>
            <person name="Baker S."/>
            <person name="Barry K."/>
            <person name="Bills G."/>
            <person name="Bluhm B."/>
            <person name="Cannon C."/>
            <person name="Castanera R."/>
            <person name="Culley D."/>
            <person name="Daum C."/>
            <person name="Ezra D."/>
            <person name="Gonzalez J."/>
            <person name="Henrissat B."/>
            <person name="Kuo A."/>
            <person name="Liang C."/>
            <person name="Lipzen A."/>
            <person name="Lutzoni F."/>
            <person name="Magnuson J."/>
            <person name="Mondo S."/>
            <person name="Nolan M."/>
            <person name="Ohm R."/>
            <person name="Pangilinan J."/>
            <person name="Park H.-J."/>
            <person name="Ramirez L."/>
            <person name="Alfaro M."/>
            <person name="Sun H."/>
            <person name="Tritt A."/>
            <person name="Yoshinaga Y."/>
            <person name="Zwiers L.-H."/>
            <person name="Turgeon B."/>
            <person name="Goodwin S."/>
            <person name="Spatafora J."/>
            <person name="Crous P."/>
            <person name="Grigoriev I."/>
        </authorList>
    </citation>
    <scope>NUCLEOTIDE SEQUENCE</scope>
    <source>
        <strain evidence="17">CBS 175.79</strain>
    </source>
</reference>
<dbReference type="GO" id="GO:0098552">
    <property type="term" value="C:side of membrane"/>
    <property type="evidence" value="ECO:0007669"/>
    <property type="project" value="UniProtKB-KW"/>
</dbReference>
<dbReference type="InterPro" id="IPR008427">
    <property type="entry name" value="Extracellular_membr_CFEM_dom"/>
</dbReference>
<keyword evidence="8" id="KW-0732">Signal</keyword>
<dbReference type="Proteomes" id="UP000799778">
    <property type="component" value="Unassembled WGS sequence"/>
</dbReference>
<keyword evidence="5" id="KW-0964">Secreted</keyword>
<evidence type="ECO:0000256" key="14">
    <source>
        <dbReference type="SAM" id="Phobius"/>
    </source>
</evidence>
<keyword evidence="9 14" id="KW-1133">Transmembrane helix</keyword>
<feature type="transmembrane region" description="Helical" evidence="14">
    <location>
        <begin position="189"/>
        <end position="213"/>
    </location>
</feature>
<accession>A0A6A5X745</accession>
<dbReference type="PANTHER" id="PTHR33048">
    <property type="entry name" value="PTH11-LIKE INTEGRAL MEMBRANE PROTEIN (AFU_ORTHOLOGUE AFUA_5G11245)"/>
    <property type="match status" value="1"/>
</dbReference>
<evidence type="ECO:0000313" key="17">
    <source>
        <dbReference type="EMBL" id="KAF2008731.1"/>
    </source>
</evidence>
<dbReference type="InterPro" id="IPR049326">
    <property type="entry name" value="Rhodopsin_dom_fungi"/>
</dbReference>
<feature type="transmembrane region" description="Helical" evidence="14">
    <location>
        <begin position="306"/>
        <end position="329"/>
    </location>
</feature>
<evidence type="ECO:0000259" key="15">
    <source>
        <dbReference type="Pfam" id="PF05730"/>
    </source>
</evidence>
<protein>
    <submittedName>
        <fullName evidence="17">Uncharacterized protein</fullName>
    </submittedName>
</protein>
<dbReference type="GO" id="GO:0005576">
    <property type="term" value="C:extracellular region"/>
    <property type="evidence" value="ECO:0007669"/>
    <property type="project" value="UniProtKB-SubCell"/>
</dbReference>
<evidence type="ECO:0000256" key="5">
    <source>
        <dbReference type="ARBA" id="ARBA00022525"/>
    </source>
</evidence>
<keyword evidence="7 14" id="KW-0812">Transmembrane</keyword>
<evidence type="ECO:0000256" key="6">
    <source>
        <dbReference type="ARBA" id="ARBA00022622"/>
    </source>
</evidence>
<dbReference type="InterPro" id="IPR052337">
    <property type="entry name" value="SAT4-like"/>
</dbReference>
<evidence type="ECO:0000256" key="12">
    <source>
        <dbReference type="ARBA" id="ARBA00023288"/>
    </source>
</evidence>
<feature type="transmembrane region" description="Helical" evidence="14">
    <location>
        <begin position="157"/>
        <end position="177"/>
    </location>
</feature>
<dbReference type="EMBL" id="ML978081">
    <property type="protein sequence ID" value="KAF2008731.1"/>
    <property type="molecule type" value="Genomic_DNA"/>
</dbReference>
<evidence type="ECO:0000256" key="13">
    <source>
        <dbReference type="ARBA" id="ARBA00038359"/>
    </source>
</evidence>
<gene>
    <name evidence="17" type="ORF">BU24DRAFT_359618</name>
</gene>
<proteinExistence type="inferred from homology"/>
<evidence type="ECO:0000256" key="10">
    <source>
        <dbReference type="ARBA" id="ARBA00023136"/>
    </source>
</evidence>
<evidence type="ECO:0000256" key="4">
    <source>
        <dbReference type="ARBA" id="ARBA00010031"/>
    </source>
</evidence>
<keyword evidence="12" id="KW-0449">Lipoprotein</keyword>
<dbReference type="GeneID" id="54281448"/>
<feature type="non-terminal residue" evidence="17">
    <location>
        <position position="1"/>
    </location>
</feature>
<feature type="transmembrane region" description="Helical" evidence="14">
    <location>
        <begin position="266"/>
        <end position="286"/>
    </location>
</feature>
<evidence type="ECO:0000256" key="1">
    <source>
        <dbReference type="ARBA" id="ARBA00004141"/>
    </source>
</evidence>
<comment type="similarity">
    <text evidence="13">Belongs to the SAT4 family.</text>
</comment>
<feature type="transmembrane region" description="Helical" evidence="14">
    <location>
        <begin position="233"/>
        <end position="254"/>
    </location>
</feature>
<keyword evidence="6" id="KW-0336">GPI-anchor</keyword>
<dbReference type="OrthoDB" id="5378633at2759"/>
<dbReference type="AlphaFoldDB" id="A0A6A5X745"/>
<keyword evidence="18" id="KW-1185">Reference proteome</keyword>
<evidence type="ECO:0000256" key="7">
    <source>
        <dbReference type="ARBA" id="ARBA00022692"/>
    </source>
</evidence>